<feature type="region of interest" description="Disordered" evidence="9">
    <location>
        <begin position="475"/>
        <end position="496"/>
    </location>
</feature>
<dbReference type="InterPro" id="IPR044862">
    <property type="entry name" value="Pro_4_hyd_alph_FE2OG_OXY"/>
</dbReference>
<evidence type="ECO:0000256" key="3">
    <source>
        <dbReference type="ARBA" id="ARBA00012262"/>
    </source>
</evidence>
<keyword evidence="5" id="KW-0677">Repeat</keyword>
<dbReference type="EMBL" id="BSDZ01000003">
    <property type="protein sequence ID" value="GLI58971.1"/>
    <property type="molecule type" value="Genomic_DNA"/>
</dbReference>
<feature type="compositionally biased region" description="Polar residues" evidence="9">
    <location>
        <begin position="21"/>
        <end position="32"/>
    </location>
</feature>
<name>A0ABQ5RPD8_9CHLO</name>
<evidence type="ECO:0000256" key="8">
    <source>
        <dbReference type="ARBA" id="ARBA00023004"/>
    </source>
</evidence>
<feature type="region of interest" description="Disordered" evidence="9">
    <location>
        <begin position="1"/>
        <end position="32"/>
    </location>
</feature>
<feature type="domain" description="Fe2OG dioxygenase" evidence="10">
    <location>
        <begin position="137"/>
        <end position="246"/>
    </location>
</feature>
<evidence type="ECO:0000256" key="6">
    <source>
        <dbReference type="ARBA" id="ARBA00022964"/>
    </source>
</evidence>
<dbReference type="Pfam" id="PF13640">
    <property type="entry name" value="2OG-FeII_Oxy_3"/>
    <property type="match status" value="1"/>
</dbReference>
<evidence type="ECO:0000313" key="11">
    <source>
        <dbReference type="EMBL" id="GLI58971.1"/>
    </source>
</evidence>
<evidence type="ECO:0000256" key="2">
    <source>
        <dbReference type="ARBA" id="ARBA00001962"/>
    </source>
</evidence>
<protein>
    <recommendedName>
        <fullName evidence="3">procollagen-proline 3-dioxygenase</fullName>
        <ecNumber evidence="3">1.14.11.7</ecNumber>
    </recommendedName>
</protein>
<gene>
    <name evidence="11" type="ORF">VaNZ11_000758</name>
</gene>
<comment type="caution">
    <text evidence="11">The sequence shown here is derived from an EMBL/GenBank/DDBJ whole genome shotgun (WGS) entry which is preliminary data.</text>
</comment>
<dbReference type="InterPro" id="IPR039575">
    <property type="entry name" value="P3H"/>
</dbReference>
<dbReference type="SMART" id="SM00702">
    <property type="entry name" value="P4Hc"/>
    <property type="match status" value="1"/>
</dbReference>
<keyword evidence="7" id="KW-0560">Oxidoreductase</keyword>
<dbReference type="Gene3D" id="2.60.120.620">
    <property type="entry name" value="q2cbj1_9rhob like domain"/>
    <property type="match status" value="1"/>
</dbReference>
<feature type="region of interest" description="Disordered" evidence="9">
    <location>
        <begin position="559"/>
        <end position="590"/>
    </location>
</feature>
<evidence type="ECO:0000256" key="5">
    <source>
        <dbReference type="ARBA" id="ARBA00022737"/>
    </source>
</evidence>
<feature type="compositionally biased region" description="Acidic residues" evidence="9">
    <location>
        <begin position="578"/>
        <end position="588"/>
    </location>
</feature>
<keyword evidence="8" id="KW-0408">Iron</keyword>
<accession>A0ABQ5RPD8</accession>
<dbReference type="Proteomes" id="UP001165090">
    <property type="component" value="Unassembled WGS sequence"/>
</dbReference>
<proteinExistence type="predicted"/>
<dbReference type="InterPro" id="IPR006620">
    <property type="entry name" value="Pro_4_hyd_alph"/>
</dbReference>
<reference evidence="11 12" key="1">
    <citation type="journal article" date="2023" name="IScience">
        <title>Expanded male sex-determining region conserved during the evolution of homothallism in the green alga Volvox.</title>
        <authorList>
            <person name="Yamamoto K."/>
            <person name="Matsuzaki R."/>
            <person name="Mahakham W."/>
            <person name="Heman W."/>
            <person name="Sekimoto H."/>
            <person name="Kawachi M."/>
            <person name="Minakuchi Y."/>
            <person name="Toyoda A."/>
            <person name="Nozaki H."/>
        </authorList>
    </citation>
    <scope>NUCLEOTIDE SEQUENCE [LARGE SCALE GENOMIC DNA]</scope>
    <source>
        <strain evidence="11 12">NIES-4468</strain>
    </source>
</reference>
<keyword evidence="6" id="KW-0223">Dioxygenase</keyword>
<organism evidence="11 12">
    <name type="scientific">Volvox africanus</name>
    <dbReference type="NCBI Taxonomy" id="51714"/>
    <lineage>
        <taxon>Eukaryota</taxon>
        <taxon>Viridiplantae</taxon>
        <taxon>Chlorophyta</taxon>
        <taxon>core chlorophytes</taxon>
        <taxon>Chlorophyceae</taxon>
        <taxon>CS clade</taxon>
        <taxon>Chlamydomonadales</taxon>
        <taxon>Volvocaceae</taxon>
        <taxon>Volvox</taxon>
    </lineage>
</organism>
<dbReference type="InterPro" id="IPR005123">
    <property type="entry name" value="Oxoglu/Fe-dep_dioxygenase_dom"/>
</dbReference>
<evidence type="ECO:0000256" key="1">
    <source>
        <dbReference type="ARBA" id="ARBA00001961"/>
    </source>
</evidence>
<evidence type="ECO:0000259" key="10">
    <source>
        <dbReference type="PROSITE" id="PS51471"/>
    </source>
</evidence>
<dbReference type="PANTHER" id="PTHR14049:SF9">
    <property type="entry name" value="PROCOLLAGEN-PROLINE 3-DIOXYGENASE"/>
    <property type="match status" value="1"/>
</dbReference>
<evidence type="ECO:0000256" key="7">
    <source>
        <dbReference type="ARBA" id="ARBA00023002"/>
    </source>
</evidence>
<dbReference type="PROSITE" id="PS51471">
    <property type="entry name" value="FE2OG_OXY"/>
    <property type="match status" value="1"/>
</dbReference>
<dbReference type="EC" id="1.14.11.7" evidence="3"/>
<dbReference type="PANTHER" id="PTHR14049">
    <property type="entry name" value="LEPRECAN 1"/>
    <property type="match status" value="1"/>
</dbReference>
<sequence length="705" mass="74519">MEPSLTLRLGAERCKKRQRTDSNPTSPSPKFNSTINLKIEAAENDKESHHDCTEVNAAQFAEAGHPHPRLAQLPAVRTVLDEVLPSELCQELLFVLRATGTIGYRPHVRSATIHDVSTTAPWLLPPLIRARHAVLSAVEAAFGLSLELAVEFSGLMGWARGAALGWHHDSNREYLCRRHLSAVLYLNTQGEDFGAGDFRFQNGPGPLRVAPRMGRLVAYTADRRNVHCVEEVAWGERCTLTCWFSLEPSASEDPQVVQRLCCNAEICGRSPEEVPPGFGLGSQSLPPPSSSTPAYTAIVQQPGDSESLAPEIGLKPGRAGAFSAPVLPRCWWRRYLGPGLPPSMYQLPAGPGEGPVRGGGGVVGEQFGDVGFSEDGGMTKCDADWKGGAAAEGGSGGAAGGRGVVAVEECGGIGREGDLRLERLRQLGLVVVARAGGMRSGGRDGLGAAPGVRRKHQQSLGTTGPPCANKIGSVESEGTVTKESPRAVRPWGTGGGSPAEVTVAAAAVRPGDAAYDFTSGQAQIARSQTHGTAVSGTPAADLLGNAGVYGSCNDGGCRGGPGESPAGGQESRDVKMEEVEDEEEDVSQGEEAISGEDVWLGLADEHSGIESTRRSEGNEADDAAVITPMPARELTAPSLVWFPSPSAALLAAQFAAYMWNIQRFRSLVQVEEAVRELPAYAHRRMAELLRELPTWKILGSMLSGG</sequence>
<evidence type="ECO:0000256" key="9">
    <source>
        <dbReference type="SAM" id="MobiDB-lite"/>
    </source>
</evidence>
<comment type="cofactor">
    <cofactor evidence="2">
        <name>Fe cation</name>
        <dbReference type="ChEBI" id="CHEBI:24875"/>
    </cofactor>
</comment>
<evidence type="ECO:0000313" key="12">
    <source>
        <dbReference type="Proteomes" id="UP001165090"/>
    </source>
</evidence>
<keyword evidence="4" id="KW-0479">Metal-binding</keyword>
<evidence type="ECO:0000256" key="4">
    <source>
        <dbReference type="ARBA" id="ARBA00022723"/>
    </source>
</evidence>
<keyword evidence="12" id="KW-1185">Reference proteome</keyword>
<comment type="cofactor">
    <cofactor evidence="1">
        <name>L-ascorbate</name>
        <dbReference type="ChEBI" id="CHEBI:38290"/>
    </cofactor>
</comment>